<sequence length="110" mass="12506">RDQRGQAASYDAVEEVKLALWKALLGMRPDEGSDIVIYAGGQLLDMDRGRLYYQFDFTCDREITEDMTRQQEELDALDTFTGMDINIDYIDPGDGPDGNTEHHTQINLSE</sequence>
<evidence type="ECO:0000313" key="3">
    <source>
        <dbReference type="Proteomes" id="UP000246744"/>
    </source>
</evidence>
<dbReference type="RefSeq" id="WP_425451745.1">
    <property type="nucleotide sequence ID" value="NZ_QGTS01000047.1"/>
</dbReference>
<feature type="region of interest" description="Disordered" evidence="1">
    <location>
        <begin position="91"/>
        <end position="110"/>
    </location>
</feature>
<dbReference type="EMBL" id="QGTS01000047">
    <property type="protein sequence ID" value="PWV98483.1"/>
    <property type="molecule type" value="Genomic_DNA"/>
</dbReference>
<feature type="non-terminal residue" evidence="2">
    <location>
        <position position="1"/>
    </location>
</feature>
<dbReference type="Pfam" id="PF23840">
    <property type="entry name" value="Phage_tail_terminator"/>
    <property type="match status" value="1"/>
</dbReference>
<protein>
    <submittedName>
        <fullName evidence="2">Uncharacterized protein</fullName>
    </submittedName>
</protein>
<dbReference type="InterPro" id="IPR056912">
    <property type="entry name" value="Phage_JBD30_tail_term-like"/>
</dbReference>
<keyword evidence="3" id="KW-1185">Reference proteome</keyword>
<evidence type="ECO:0000256" key="1">
    <source>
        <dbReference type="SAM" id="MobiDB-lite"/>
    </source>
</evidence>
<organism evidence="2 3">
    <name type="scientific">Mangrovibacter plantisponsor</name>
    <dbReference type="NCBI Taxonomy" id="451513"/>
    <lineage>
        <taxon>Bacteria</taxon>
        <taxon>Pseudomonadati</taxon>
        <taxon>Pseudomonadota</taxon>
        <taxon>Gammaproteobacteria</taxon>
        <taxon>Enterobacterales</taxon>
        <taxon>Enterobacteriaceae</taxon>
        <taxon>Mangrovibacter</taxon>
    </lineage>
</organism>
<proteinExistence type="predicted"/>
<evidence type="ECO:0000313" key="2">
    <source>
        <dbReference type="EMBL" id="PWV98483.1"/>
    </source>
</evidence>
<comment type="caution">
    <text evidence="2">The sequence shown here is derived from an EMBL/GenBank/DDBJ whole genome shotgun (WGS) entry which is preliminary data.</text>
</comment>
<reference evidence="2 3" key="1">
    <citation type="submission" date="2018-05" db="EMBL/GenBank/DDBJ databases">
        <title>Genomic Encyclopedia of Type Strains, Phase IV (KMG-IV): sequencing the most valuable type-strain genomes for metagenomic binning, comparative biology and taxonomic classification.</title>
        <authorList>
            <person name="Goeker M."/>
        </authorList>
    </citation>
    <scope>NUCLEOTIDE SEQUENCE [LARGE SCALE GENOMIC DNA]</scope>
    <source>
        <strain evidence="2 3">DSM 19579</strain>
    </source>
</reference>
<accession>A0A317PEW6</accession>
<name>A0A317PEW6_9ENTR</name>
<dbReference type="AlphaFoldDB" id="A0A317PEW6"/>
<dbReference type="Proteomes" id="UP000246744">
    <property type="component" value="Unassembled WGS sequence"/>
</dbReference>
<gene>
    <name evidence="2" type="ORF">DES37_1473</name>
</gene>